<accession>A0A6J6G359</accession>
<dbReference type="AlphaFoldDB" id="A0A6J6G359"/>
<dbReference type="EMBL" id="CAEZUK010000029">
    <property type="protein sequence ID" value="CAB4593643.1"/>
    <property type="molecule type" value="Genomic_DNA"/>
</dbReference>
<dbReference type="EMBL" id="CAFBRX010000051">
    <property type="protein sequence ID" value="CAB5120273.1"/>
    <property type="molecule type" value="Genomic_DNA"/>
</dbReference>
<evidence type="ECO:0000313" key="2">
    <source>
        <dbReference type="EMBL" id="CAB4549631.1"/>
    </source>
</evidence>
<name>A0A6J6G359_9ZZZZ</name>
<evidence type="ECO:0000259" key="1">
    <source>
        <dbReference type="Pfam" id="PF12705"/>
    </source>
</evidence>
<sequence length="256" mass="29194">MFDPPAYLSPSSITTFRECPMKYKFSKIDKIQEPPTWFTHLGTFVHEVLEHFYQLEASERTVDTVRTTAAACWKESDWEAQVLALTKPMGSIADFKKAAFECMTNLWSIEDPQQTELSGMEHEVLANIDGVQLKGYIDRFIIGDDGNVIISDYKTGAIPNPRFKSEDDKFFQLLVYALMLQEADQEETSKLQLLYLKHSANHEMTVTPVRLAVARGVIVETKELIDKACETGEFSCNISKLCDWCFHKSYCPAHTK</sequence>
<reference evidence="3" key="1">
    <citation type="submission" date="2020-05" db="EMBL/GenBank/DDBJ databases">
        <authorList>
            <person name="Chiriac C."/>
            <person name="Salcher M."/>
            <person name="Ghai R."/>
            <person name="Kavagutti S V."/>
        </authorList>
    </citation>
    <scope>NUCLEOTIDE SEQUENCE</scope>
</reference>
<evidence type="ECO:0000313" key="5">
    <source>
        <dbReference type="EMBL" id="CAB5120273.1"/>
    </source>
</evidence>
<dbReference type="InterPro" id="IPR011604">
    <property type="entry name" value="PDDEXK-like_dom_sf"/>
</dbReference>
<evidence type="ECO:0000313" key="4">
    <source>
        <dbReference type="EMBL" id="CAB4770044.1"/>
    </source>
</evidence>
<dbReference type="Pfam" id="PF12705">
    <property type="entry name" value="PDDEXK_1"/>
    <property type="match status" value="1"/>
</dbReference>
<dbReference type="SUPFAM" id="SSF52980">
    <property type="entry name" value="Restriction endonuclease-like"/>
    <property type="match status" value="1"/>
</dbReference>
<organism evidence="3">
    <name type="scientific">freshwater metagenome</name>
    <dbReference type="NCBI Taxonomy" id="449393"/>
    <lineage>
        <taxon>unclassified sequences</taxon>
        <taxon>metagenomes</taxon>
        <taxon>ecological metagenomes</taxon>
    </lineage>
</organism>
<protein>
    <submittedName>
        <fullName evidence="3">Unannotated protein</fullName>
    </submittedName>
</protein>
<dbReference type="InterPro" id="IPR011335">
    <property type="entry name" value="Restrct_endonuc-II-like"/>
</dbReference>
<feature type="domain" description="PD-(D/E)XK endonuclease-like" evidence="1">
    <location>
        <begin position="8"/>
        <end position="252"/>
    </location>
</feature>
<dbReference type="Gene3D" id="3.90.320.10">
    <property type="match status" value="1"/>
</dbReference>
<dbReference type="EMBL" id="CAEZSL010000143">
    <property type="protein sequence ID" value="CAB4549631.1"/>
    <property type="molecule type" value="Genomic_DNA"/>
</dbReference>
<dbReference type="EMBL" id="CAEZZV010000015">
    <property type="protein sequence ID" value="CAB4770044.1"/>
    <property type="molecule type" value="Genomic_DNA"/>
</dbReference>
<dbReference type="InterPro" id="IPR038726">
    <property type="entry name" value="PDDEXK_AddAB-type"/>
</dbReference>
<gene>
    <name evidence="2" type="ORF">UFOPK1421_01191</name>
    <name evidence="3" type="ORF">UFOPK1820_00289</name>
    <name evidence="4" type="ORF">UFOPK2921_00212</name>
    <name evidence="5" type="ORF">UFOPK4422_00643</name>
</gene>
<evidence type="ECO:0000313" key="3">
    <source>
        <dbReference type="EMBL" id="CAB4593643.1"/>
    </source>
</evidence>
<proteinExistence type="predicted"/>